<dbReference type="SUPFAM" id="SSF51735">
    <property type="entry name" value="NAD(P)-binding Rossmann-fold domains"/>
    <property type="match status" value="1"/>
</dbReference>
<dbReference type="RefSeq" id="XP_033382728.1">
    <property type="nucleotide sequence ID" value="XM_033521970.1"/>
</dbReference>
<dbReference type="Proteomes" id="UP000799778">
    <property type="component" value="Unassembled WGS sequence"/>
</dbReference>
<dbReference type="AlphaFoldDB" id="A0A6A5XNC2"/>
<evidence type="ECO:0000256" key="1">
    <source>
        <dbReference type="ARBA" id="ARBA00006484"/>
    </source>
</evidence>
<dbReference type="Pfam" id="PF13561">
    <property type="entry name" value="adh_short_C2"/>
    <property type="match status" value="1"/>
</dbReference>
<dbReference type="PRINTS" id="PR00080">
    <property type="entry name" value="SDRFAMILY"/>
</dbReference>
<organism evidence="4 5">
    <name type="scientific">Aaosphaeria arxii CBS 175.79</name>
    <dbReference type="NCBI Taxonomy" id="1450172"/>
    <lineage>
        <taxon>Eukaryota</taxon>
        <taxon>Fungi</taxon>
        <taxon>Dikarya</taxon>
        <taxon>Ascomycota</taxon>
        <taxon>Pezizomycotina</taxon>
        <taxon>Dothideomycetes</taxon>
        <taxon>Pleosporomycetidae</taxon>
        <taxon>Pleosporales</taxon>
        <taxon>Pleosporales incertae sedis</taxon>
        <taxon>Aaosphaeria</taxon>
    </lineage>
</organism>
<dbReference type="EMBL" id="ML978070">
    <property type="protein sequence ID" value="KAF2014389.1"/>
    <property type="molecule type" value="Genomic_DNA"/>
</dbReference>
<keyword evidence="3" id="KW-0560">Oxidoreductase</keyword>
<dbReference type="PANTHER" id="PTHR24321">
    <property type="entry name" value="DEHYDROGENASES, SHORT CHAIN"/>
    <property type="match status" value="1"/>
</dbReference>
<dbReference type="PRINTS" id="PR00081">
    <property type="entry name" value="GDHRDH"/>
</dbReference>
<protein>
    <submittedName>
        <fullName evidence="4">NAD(P)-binding protein</fullName>
    </submittedName>
</protein>
<evidence type="ECO:0000256" key="2">
    <source>
        <dbReference type="ARBA" id="ARBA00022857"/>
    </source>
</evidence>
<accession>A0A6A5XNC2</accession>
<evidence type="ECO:0000256" key="3">
    <source>
        <dbReference type="ARBA" id="ARBA00023002"/>
    </source>
</evidence>
<dbReference type="OrthoDB" id="5840532at2759"/>
<dbReference type="PROSITE" id="PS00061">
    <property type="entry name" value="ADH_SHORT"/>
    <property type="match status" value="1"/>
</dbReference>
<dbReference type="InterPro" id="IPR036291">
    <property type="entry name" value="NAD(P)-bd_dom_sf"/>
</dbReference>
<dbReference type="Gene3D" id="3.40.50.720">
    <property type="entry name" value="NAD(P)-binding Rossmann-like Domain"/>
    <property type="match status" value="1"/>
</dbReference>
<dbReference type="FunFam" id="3.40.50.720:FF:000084">
    <property type="entry name" value="Short-chain dehydrogenase reductase"/>
    <property type="match status" value="1"/>
</dbReference>
<dbReference type="InterPro" id="IPR020904">
    <property type="entry name" value="Sc_DH/Rdtase_CS"/>
</dbReference>
<dbReference type="PANTHER" id="PTHR24321:SF12">
    <property type="entry name" value="SHORT-CHAIN DEHYDROGENASE_REDUCTASE FAMILY, PUTATIVE (AFU_ORTHOLOGUE AFUA_5G14340)-RELATED"/>
    <property type="match status" value="1"/>
</dbReference>
<evidence type="ECO:0000313" key="5">
    <source>
        <dbReference type="Proteomes" id="UP000799778"/>
    </source>
</evidence>
<evidence type="ECO:0000313" key="4">
    <source>
        <dbReference type="EMBL" id="KAF2014389.1"/>
    </source>
</evidence>
<dbReference type="GO" id="GO:0016491">
    <property type="term" value="F:oxidoreductase activity"/>
    <property type="evidence" value="ECO:0007669"/>
    <property type="project" value="UniProtKB-KW"/>
</dbReference>
<keyword evidence="5" id="KW-1185">Reference proteome</keyword>
<sequence length="252" mass="26852">MAFAEAGVEAVAFADVNLDSATAAATVSKAHAASPNYHTIALHIDVQIEDSVRACMEAVVRVFGRMDYCVNSAGIGVNEPMEISEASLVEFDRFYQINVRGVLLCTREASRIMKAQGRKTAQGRSGPKDAGRGAIVNVGSASSYVATPSIVQYTASKHALLGITRNAALDNSTHGIRVNAVCPSWVQTPMMARVFEATPEFEDMINRVVPLGRIAQPEEVSDLIVFLSSPKASYITGQGYIVDGGATLAIRT</sequence>
<gene>
    <name evidence="4" type="ORF">BU24DRAFT_213619</name>
</gene>
<proteinExistence type="inferred from homology"/>
<dbReference type="GeneID" id="54279367"/>
<name>A0A6A5XNC2_9PLEO</name>
<comment type="similarity">
    <text evidence="1">Belongs to the short-chain dehydrogenases/reductases (SDR) family.</text>
</comment>
<keyword evidence="2" id="KW-0521">NADP</keyword>
<dbReference type="InterPro" id="IPR002347">
    <property type="entry name" value="SDR_fam"/>
</dbReference>
<dbReference type="CDD" id="cd05233">
    <property type="entry name" value="SDR_c"/>
    <property type="match status" value="1"/>
</dbReference>
<reference evidence="4" key="1">
    <citation type="journal article" date="2020" name="Stud. Mycol.">
        <title>101 Dothideomycetes genomes: a test case for predicting lifestyles and emergence of pathogens.</title>
        <authorList>
            <person name="Haridas S."/>
            <person name="Albert R."/>
            <person name="Binder M."/>
            <person name="Bloem J."/>
            <person name="Labutti K."/>
            <person name="Salamov A."/>
            <person name="Andreopoulos B."/>
            <person name="Baker S."/>
            <person name="Barry K."/>
            <person name="Bills G."/>
            <person name="Bluhm B."/>
            <person name="Cannon C."/>
            <person name="Castanera R."/>
            <person name="Culley D."/>
            <person name="Daum C."/>
            <person name="Ezra D."/>
            <person name="Gonzalez J."/>
            <person name="Henrissat B."/>
            <person name="Kuo A."/>
            <person name="Liang C."/>
            <person name="Lipzen A."/>
            <person name="Lutzoni F."/>
            <person name="Magnuson J."/>
            <person name="Mondo S."/>
            <person name="Nolan M."/>
            <person name="Ohm R."/>
            <person name="Pangilinan J."/>
            <person name="Park H.-J."/>
            <person name="Ramirez L."/>
            <person name="Alfaro M."/>
            <person name="Sun H."/>
            <person name="Tritt A."/>
            <person name="Yoshinaga Y."/>
            <person name="Zwiers L.-H."/>
            <person name="Turgeon B."/>
            <person name="Goodwin S."/>
            <person name="Spatafora J."/>
            <person name="Crous P."/>
            <person name="Grigoriev I."/>
        </authorList>
    </citation>
    <scope>NUCLEOTIDE SEQUENCE</scope>
    <source>
        <strain evidence="4">CBS 175.79</strain>
    </source>
</reference>